<feature type="transmembrane region" description="Helical" evidence="8">
    <location>
        <begin position="444"/>
        <end position="465"/>
    </location>
</feature>
<keyword evidence="10" id="KW-1185">Reference proteome</keyword>
<evidence type="ECO:0000313" key="10">
    <source>
        <dbReference type="Proteomes" id="UP001499988"/>
    </source>
</evidence>
<keyword evidence="6 8" id="KW-1133">Transmembrane helix</keyword>
<dbReference type="RefSeq" id="WP_345333454.1">
    <property type="nucleotide sequence ID" value="NZ_BAABJZ010000008.1"/>
</dbReference>
<dbReference type="InterPro" id="IPR018093">
    <property type="entry name" value="BCCT_CS"/>
</dbReference>
<feature type="transmembrane region" description="Helical" evidence="8">
    <location>
        <begin position="259"/>
        <end position="279"/>
    </location>
</feature>
<feature type="transmembrane region" description="Helical" evidence="8">
    <location>
        <begin position="226"/>
        <end position="247"/>
    </location>
</feature>
<dbReference type="InterPro" id="IPR000060">
    <property type="entry name" value="BCCT_transptr"/>
</dbReference>
<dbReference type="EMBL" id="BAABJZ010000008">
    <property type="protein sequence ID" value="GAA4876301.1"/>
    <property type="molecule type" value="Genomic_DNA"/>
</dbReference>
<feature type="transmembrane region" description="Helical" evidence="8">
    <location>
        <begin position="89"/>
        <end position="109"/>
    </location>
</feature>
<organism evidence="9 10">
    <name type="scientific">Ferrimonas pelagia</name>
    <dbReference type="NCBI Taxonomy" id="1177826"/>
    <lineage>
        <taxon>Bacteria</taxon>
        <taxon>Pseudomonadati</taxon>
        <taxon>Pseudomonadota</taxon>
        <taxon>Gammaproteobacteria</taxon>
        <taxon>Alteromonadales</taxon>
        <taxon>Ferrimonadaceae</taxon>
        <taxon>Ferrimonas</taxon>
    </lineage>
</organism>
<keyword evidence="7 8" id="KW-0472">Membrane</keyword>
<feature type="transmembrane region" description="Helical" evidence="8">
    <location>
        <begin position="180"/>
        <end position="206"/>
    </location>
</feature>
<feature type="transmembrane region" description="Helical" evidence="8">
    <location>
        <begin position="49"/>
        <end position="68"/>
    </location>
</feature>
<keyword evidence="3" id="KW-0813">Transport</keyword>
<dbReference type="NCBIfam" id="TIGR00842">
    <property type="entry name" value="bcct"/>
    <property type="match status" value="1"/>
</dbReference>
<feature type="transmembrane region" description="Helical" evidence="8">
    <location>
        <begin position="12"/>
        <end position="29"/>
    </location>
</feature>
<comment type="subcellular location">
    <subcellularLocation>
        <location evidence="1">Cell membrane</location>
        <topology evidence="1">Multi-pass membrane protein</topology>
    </subcellularLocation>
</comment>
<sequence length="656" mass="73145">MSLPSSINKHVFFPSLLIIAVLTFATFLWPQSAEQFFSAMQSWFVAQTSWIYILCVGLFLIFLVLLMCSRLGDIRLGPDHAEAEYSFGSWIAMLGSAGLGIGLMFYGVAEPAMHFLSPPEGEAGTVEAAKQAMKITFFHWGLHGWACFAIVALTMAYFTYRHKLPLLPRSALFPLIGDKIYGPIGHAVDIFAVIGTLFGICTSLGLGVMQVNAGLNYLFDLPQNTTMQMALIALITLFASISVFLGLDGGIKRLSKLNIILAIGLLLVVILLGPTAMIMQSFVQNTGNYFSEIVNLTFNLYAYEPNEGWLGGWTLFYWGWWVSWAPFVGMFIARISRGRTIREFLIGILFVPAAFVFLWFTAFGNTAIDAILNLGDSHLQEIVNTNSTLALFTFFESMPYSSLLSMISMVLLITFFVTSSDSGSLVIDTLTSGGADESPAWQRIFWAVTEGIVAAILLSVGGLTALQMMTVASAFPIMLLMLVFCYSLFKALRNDYLLLTSVQNHSTSVQYTQASVSWKDRIASLVNNPKKHEASNFIETVAMPALKELAEEMRFQGLTSRIQMLDEERVRLVVDNEDVEDFAYGIRLRKFSMASYMNEEHDEYYRAEVFLLQGGQQYDVLGYTQEQIIADAITQYEKHMHFLHLATSEQVELNPA</sequence>
<comment type="similarity">
    <text evidence="2">Belongs to the BCCT transporter (TC 2.A.15) family.</text>
</comment>
<evidence type="ECO:0000256" key="5">
    <source>
        <dbReference type="ARBA" id="ARBA00022692"/>
    </source>
</evidence>
<proteinExistence type="inferred from homology"/>
<feature type="transmembrane region" description="Helical" evidence="8">
    <location>
        <begin position="142"/>
        <end position="160"/>
    </location>
</feature>
<protein>
    <submittedName>
        <fullName evidence="9">Choline BCCT transporter BetT</fullName>
    </submittedName>
</protein>
<dbReference type="PANTHER" id="PTHR30047:SF7">
    <property type="entry name" value="HIGH-AFFINITY CHOLINE TRANSPORT PROTEIN"/>
    <property type="match status" value="1"/>
</dbReference>
<feature type="transmembrane region" description="Helical" evidence="8">
    <location>
        <begin position="315"/>
        <end position="332"/>
    </location>
</feature>
<feature type="transmembrane region" description="Helical" evidence="8">
    <location>
        <begin position="471"/>
        <end position="489"/>
    </location>
</feature>
<dbReference type="PROSITE" id="PS01303">
    <property type="entry name" value="BCCT"/>
    <property type="match status" value="1"/>
</dbReference>
<dbReference type="Pfam" id="PF02028">
    <property type="entry name" value="BCCT"/>
    <property type="match status" value="1"/>
</dbReference>
<accession>A0ABP9EML4</accession>
<evidence type="ECO:0000256" key="4">
    <source>
        <dbReference type="ARBA" id="ARBA00022475"/>
    </source>
</evidence>
<feature type="transmembrane region" description="Helical" evidence="8">
    <location>
        <begin position="398"/>
        <end position="417"/>
    </location>
</feature>
<name>A0ABP9EML4_9GAMM</name>
<evidence type="ECO:0000256" key="3">
    <source>
        <dbReference type="ARBA" id="ARBA00022448"/>
    </source>
</evidence>
<gene>
    <name evidence="9" type="primary">betT_1</name>
    <name evidence="9" type="ORF">GCM10023333_06940</name>
</gene>
<evidence type="ECO:0000313" key="9">
    <source>
        <dbReference type="EMBL" id="GAA4876301.1"/>
    </source>
</evidence>
<evidence type="ECO:0000256" key="6">
    <source>
        <dbReference type="ARBA" id="ARBA00022989"/>
    </source>
</evidence>
<dbReference type="PANTHER" id="PTHR30047">
    <property type="entry name" value="HIGH-AFFINITY CHOLINE TRANSPORT PROTEIN-RELATED"/>
    <property type="match status" value="1"/>
</dbReference>
<comment type="caution">
    <text evidence="9">The sequence shown here is derived from an EMBL/GenBank/DDBJ whole genome shotgun (WGS) entry which is preliminary data.</text>
</comment>
<reference evidence="10" key="1">
    <citation type="journal article" date="2019" name="Int. J. Syst. Evol. Microbiol.">
        <title>The Global Catalogue of Microorganisms (GCM) 10K type strain sequencing project: providing services to taxonomists for standard genome sequencing and annotation.</title>
        <authorList>
            <consortium name="The Broad Institute Genomics Platform"/>
            <consortium name="The Broad Institute Genome Sequencing Center for Infectious Disease"/>
            <person name="Wu L."/>
            <person name="Ma J."/>
        </authorList>
    </citation>
    <scope>NUCLEOTIDE SEQUENCE [LARGE SCALE GENOMIC DNA]</scope>
    <source>
        <strain evidence="10">JCM 18401</strain>
    </source>
</reference>
<evidence type="ECO:0000256" key="7">
    <source>
        <dbReference type="ARBA" id="ARBA00023136"/>
    </source>
</evidence>
<dbReference type="Proteomes" id="UP001499988">
    <property type="component" value="Unassembled WGS sequence"/>
</dbReference>
<evidence type="ECO:0000256" key="8">
    <source>
        <dbReference type="SAM" id="Phobius"/>
    </source>
</evidence>
<feature type="transmembrane region" description="Helical" evidence="8">
    <location>
        <begin position="344"/>
        <end position="364"/>
    </location>
</feature>
<evidence type="ECO:0000256" key="1">
    <source>
        <dbReference type="ARBA" id="ARBA00004651"/>
    </source>
</evidence>
<keyword evidence="4" id="KW-1003">Cell membrane</keyword>
<evidence type="ECO:0000256" key="2">
    <source>
        <dbReference type="ARBA" id="ARBA00005658"/>
    </source>
</evidence>
<keyword evidence="5 8" id="KW-0812">Transmembrane</keyword>